<evidence type="ECO:0008006" key="3">
    <source>
        <dbReference type="Google" id="ProtNLM"/>
    </source>
</evidence>
<name>A0A2W2DN75_9ACTN</name>
<dbReference type="Proteomes" id="UP000249304">
    <property type="component" value="Unassembled WGS sequence"/>
</dbReference>
<comment type="caution">
    <text evidence="1">The sequence shown here is derived from an EMBL/GenBank/DDBJ whole genome shotgun (WGS) entry which is preliminary data.</text>
</comment>
<evidence type="ECO:0000313" key="1">
    <source>
        <dbReference type="EMBL" id="PZG06595.1"/>
    </source>
</evidence>
<dbReference type="InterPro" id="IPR009351">
    <property type="entry name" value="AlkZ-like"/>
</dbReference>
<dbReference type="PANTHER" id="PTHR38479">
    <property type="entry name" value="LMO0824 PROTEIN"/>
    <property type="match status" value="1"/>
</dbReference>
<dbReference type="EMBL" id="POUD01000323">
    <property type="protein sequence ID" value="PZG06595.1"/>
    <property type="molecule type" value="Genomic_DNA"/>
</dbReference>
<dbReference type="OrthoDB" id="9148135at2"/>
<keyword evidence="2" id="KW-1185">Reference proteome</keyword>
<accession>A0A2W2DN75</accession>
<feature type="non-terminal residue" evidence="1">
    <location>
        <position position="1"/>
    </location>
</feature>
<sequence length="99" mass="11065">RRTPPPEEEPVVRLAPAFDEYLLGWRTRDPILAPEHARRVFPGGGVLRPVVLVDGVVAGVWGRKGTQVTVTPFGDLPAGPLEAELEDIHRFFQNFRRKA</sequence>
<dbReference type="Pfam" id="PF06224">
    <property type="entry name" value="AlkZ-like"/>
    <property type="match status" value="1"/>
</dbReference>
<proteinExistence type="predicted"/>
<gene>
    <name evidence="1" type="ORF">C1J01_42110</name>
</gene>
<protein>
    <recommendedName>
        <fullName evidence="3">Winged helix DNA-binding domain-containing protein</fullName>
    </recommendedName>
</protein>
<dbReference type="RefSeq" id="WP_146615925.1">
    <property type="nucleotide sequence ID" value="NZ_POUD01000323.1"/>
</dbReference>
<dbReference type="AlphaFoldDB" id="A0A2W2DN75"/>
<reference evidence="1 2" key="1">
    <citation type="submission" date="2018-01" db="EMBL/GenBank/DDBJ databases">
        <title>Draft genome sequence of Nonomuraea sp. KC333.</title>
        <authorList>
            <person name="Sahin N."/>
            <person name="Saygin H."/>
            <person name="Ay H."/>
        </authorList>
    </citation>
    <scope>NUCLEOTIDE SEQUENCE [LARGE SCALE GENOMIC DNA]</scope>
    <source>
        <strain evidence="1 2">KC333</strain>
    </source>
</reference>
<dbReference type="PANTHER" id="PTHR38479:SF2">
    <property type="entry name" value="WINGED HELIX DNA-BINDING DOMAIN-CONTAINING PROTEIN"/>
    <property type="match status" value="1"/>
</dbReference>
<organism evidence="1 2">
    <name type="scientific">Nonomuraea aridisoli</name>
    <dbReference type="NCBI Taxonomy" id="2070368"/>
    <lineage>
        <taxon>Bacteria</taxon>
        <taxon>Bacillati</taxon>
        <taxon>Actinomycetota</taxon>
        <taxon>Actinomycetes</taxon>
        <taxon>Streptosporangiales</taxon>
        <taxon>Streptosporangiaceae</taxon>
        <taxon>Nonomuraea</taxon>
    </lineage>
</organism>
<evidence type="ECO:0000313" key="2">
    <source>
        <dbReference type="Proteomes" id="UP000249304"/>
    </source>
</evidence>